<comment type="subcellular location">
    <subcellularLocation>
        <location evidence="1">Cell membrane</location>
        <topology evidence="1">Multi-pass membrane protein</topology>
    </subcellularLocation>
</comment>
<keyword evidence="2" id="KW-1003">Cell membrane</keyword>
<dbReference type="RefSeq" id="WP_074572473.1">
    <property type="nucleotide sequence ID" value="NZ_FNJQ01000018.1"/>
</dbReference>
<feature type="transmembrane region" description="Helical" evidence="7">
    <location>
        <begin position="310"/>
        <end position="327"/>
    </location>
</feature>
<keyword evidence="6" id="KW-0175">Coiled coil</keyword>
<keyword evidence="5 7" id="KW-0472">Membrane</keyword>
<dbReference type="EMBL" id="FNJQ01000018">
    <property type="protein sequence ID" value="SDP42280.1"/>
    <property type="molecule type" value="Genomic_DNA"/>
</dbReference>
<sequence>MRLRILDKYIFREVTLAFVFGICAFSAVFIGSGTLFKIAKYITDYGASLQAVVKIFIFGLPKVVIWTFPMSMLLATLLTFGRLSSNSEITAMKSCGISFSRIAMPAIIMGFIVSLMAIAFNEYVVPWANTAYKNVVYYEIEGNSGMKSQEHIILKEIHKDKIQRLAYARQYDAETQQLQGITLQEFGDDGKVTHVENADYAEWNGNIWTMHNGMIYDISEGDGKSEHTVRFKTQVLPISAGPKQIVREQKDSEELTMKELRAQIDIMKTQYVNTNKLEAELYQRVTVPMASLVFALIGVPLGLQPTRNSSSAGFAISVIIIFFYYALMTMGNALARSGALPPMLAVWMPNLIGLVAGAYLIKRASR</sequence>
<dbReference type="PANTHER" id="PTHR33529">
    <property type="entry name" value="SLR0882 PROTEIN-RELATED"/>
    <property type="match status" value="1"/>
</dbReference>
<evidence type="ECO:0000256" key="2">
    <source>
        <dbReference type="ARBA" id="ARBA00022475"/>
    </source>
</evidence>
<evidence type="ECO:0000256" key="3">
    <source>
        <dbReference type="ARBA" id="ARBA00022692"/>
    </source>
</evidence>
<evidence type="ECO:0000313" key="9">
    <source>
        <dbReference type="Proteomes" id="UP000182412"/>
    </source>
</evidence>
<dbReference type="GO" id="GO:0043190">
    <property type="term" value="C:ATP-binding cassette (ABC) transporter complex"/>
    <property type="evidence" value="ECO:0007669"/>
    <property type="project" value="TreeGrafter"/>
</dbReference>
<keyword evidence="3 7" id="KW-0812">Transmembrane</keyword>
<gene>
    <name evidence="8" type="ORF">SAMN05216366_11837</name>
</gene>
<evidence type="ECO:0000256" key="6">
    <source>
        <dbReference type="SAM" id="Coils"/>
    </source>
</evidence>
<feature type="coiled-coil region" evidence="6">
    <location>
        <begin position="243"/>
        <end position="277"/>
    </location>
</feature>
<keyword evidence="4 7" id="KW-1133">Transmembrane helix</keyword>
<evidence type="ECO:0000256" key="4">
    <source>
        <dbReference type="ARBA" id="ARBA00022989"/>
    </source>
</evidence>
<evidence type="ECO:0000313" key="8">
    <source>
        <dbReference type="EMBL" id="SDP42280.1"/>
    </source>
</evidence>
<protein>
    <submittedName>
        <fullName evidence="8">Lipopolysaccharide export system permease protein</fullName>
    </submittedName>
</protein>
<proteinExistence type="predicted"/>
<dbReference type="AlphaFoldDB" id="A0A1H0SKP1"/>
<organism evidence="8 9">
    <name type="scientific">Selenomonas ruminantium</name>
    <dbReference type="NCBI Taxonomy" id="971"/>
    <lineage>
        <taxon>Bacteria</taxon>
        <taxon>Bacillati</taxon>
        <taxon>Bacillota</taxon>
        <taxon>Negativicutes</taxon>
        <taxon>Selenomonadales</taxon>
        <taxon>Selenomonadaceae</taxon>
        <taxon>Selenomonas</taxon>
    </lineage>
</organism>
<feature type="transmembrane region" description="Helical" evidence="7">
    <location>
        <begin position="285"/>
        <end position="303"/>
    </location>
</feature>
<dbReference type="PANTHER" id="PTHR33529:SF6">
    <property type="entry name" value="YJGP_YJGQ FAMILY PERMEASE"/>
    <property type="match status" value="1"/>
</dbReference>
<dbReference type="InterPro" id="IPR005495">
    <property type="entry name" value="LptG/LptF_permease"/>
</dbReference>
<evidence type="ECO:0000256" key="1">
    <source>
        <dbReference type="ARBA" id="ARBA00004651"/>
    </source>
</evidence>
<accession>A0A1H0SKP1</accession>
<reference evidence="8 9" key="1">
    <citation type="submission" date="2016-10" db="EMBL/GenBank/DDBJ databases">
        <authorList>
            <person name="de Groot N.N."/>
        </authorList>
    </citation>
    <scope>NUCLEOTIDE SEQUENCE [LARGE SCALE GENOMIC DNA]</scope>
    <source>
        <strain evidence="8 9">S137</strain>
    </source>
</reference>
<dbReference type="GO" id="GO:0015920">
    <property type="term" value="P:lipopolysaccharide transport"/>
    <property type="evidence" value="ECO:0007669"/>
    <property type="project" value="TreeGrafter"/>
</dbReference>
<name>A0A1H0SKP1_SELRU</name>
<evidence type="ECO:0000256" key="5">
    <source>
        <dbReference type="ARBA" id="ARBA00023136"/>
    </source>
</evidence>
<feature type="transmembrane region" description="Helical" evidence="7">
    <location>
        <begin position="55"/>
        <end position="81"/>
    </location>
</feature>
<feature type="transmembrane region" description="Helical" evidence="7">
    <location>
        <begin position="102"/>
        <end position="120"/>
    </location>
</feature>
<dbReference type="OrthoDB" id="9780716at2"/>
<feature type="transmembrane region" description="Helical" evidence="7">
    <location>
        <begin position="339"/>
        <end position="361"/>
    </location>
</feature>
<dbReference type="Pfam" id="PF03739">
    <property type="entry name" value="LptF_LptG"/>
    <property type="match status" value="1"/>
</dbReference>
<evidence type="ECO:0000256" key="7">
    <source>
        <dbReference type="SAM" id="Phobius"/>
    </source>
</evidence>
<dbReference type="Proteomes" id="UP000182412">
    <property type="component" value="Unassembled WGS sequence"/>
</dbReference>
<feature type="transmembrane region" description="Helical" evidence="7">
    <location>
        <begin position="14"/>
        <end position="35"/>
    </location>
</feature>